<dbReference type="AlphaFoldDB" id="A0A0N5AST8"/>
<dbReference type="Proteomes" id="UP000046393">
    <property type="component" value="Unplaced"/>
</dbReference>
<evidence type="ECO:0000313" key="2">
    <source>
        <dbReference type="WBParaSite" id="SMUV_0000786901-mRNA-1"/>
    </source>
</evidence>
<organism evidence="1 2">
    <name type="scientific">Syphacia muris</name>
    <dbReference type="NCBI Taxonomy" id="451379"/>
    <lineage>
        <taxon>Eukaryota</taxon>
        <taxon>Metazoa</taxon>
        <taxon>Ecdysozoa</taxon>
        <taxon>Nematoda</taxon>
        <taxon>Chromadorea</taxon>
        <taxon>Rhabditida</taxon>
        <taxon>Spirurina</taxon>
        <taxon>Oxyuridomorpha</taxon>
        <taxon>Oxyuroidea</taxon>
        <taxon>Oxyuridae</taxon>
        <taxon>Syphacia</taxon>
    </lineage>
</organism>
<proteinExistence type="predicted"/>
<reference evidence="2" key="1">
    <citation type="submission" date="2017-02" db="UniProtKB">
        <authorList>
            <consortium name="WormBaseParasite"/>
        </authorList>
    </citation>
    <scope>IDENTIFICATION</scope>
</reference>
<dbReference type="InterPro" id="IPR013992">
    <property type="entry name" value="Adenylate_cyclase-assoc_CAP_N"/>
</dbReference>
<protein>
    <submittedName>
        <fullName evidence="2">COMM domain-containing protein</fullName>
    </submittedName>
</protein>
<evidence type="ECO:0000313" key="1">
    <source>
        <dbReference type="Proteomes" id="UP000046393"/>
    </source>
</evidence>
<dbReference type="Pfam" id="PF01213">
    <property type="entry name" value="CAP_N-CM"/>
    <property type="match status" value="1"/>
</dbReference>
<dbReference type="InterPro" id="IPR018106">
    <property type="entry name" value="CAP_CS_N"/>
</dbReference>
<dbReference type="GO" id="GO:0003779">
    <property type="term" value="F:actin binding"/>
    <property type="evidence" value="ECO:0007669"/>
    <property type="project" value="InterPro"/>
</dbReference>
<dbReference type="PROSITE" id="PS01088">
    <property type="entry name" value="CAP_1"/>
    <property type="match status" value="1"/>
</dbReference>
<name>A0A0N5AST8_9BILA</name>
<accession>A0A0N5AST8</accession>
<dbReference type="WBParaSite" id="SMUV_0000786901-mRNA-1">
    <property type="protein sequence ID" value="SMUV_0000786901-mRNA-1"/>
    <property type="gene ID" value="SMUV_0000786901"/>
</dbReference>
<dbReference type="GO" id="GO:0007010">
    <property type="term" value="P:cytoskeleton organization"/>
    <property type="evidence" value="ECO:0007669"/>
    <property type="project" value="InterPro"/>
</dbReference>
<sequence length="85" mass="8863">MSTVACEVNPRAESVQVTISKDGLDTMAASDQKQFEKLVQRLEAATIRLEALSSQKPVIAPKPGVGAGVASANATGAGEIFVFMK</sequence>
<keyword evidence="1" id="KW-1185">Reference proteome</keyword>